<name>A0A0H5Q8Q9_9ZZZZ</name>
<protein>
    <submittedName>
        <fullName evidence="1">Uncharacterized protein</fullName>
    </submittedName>
</protein>
<reference evidence="1" key="2">
    <citation type="submission" date="2015-07" db="EMBL/GenBank/DDBJ databases">
        <title>Plasmids, circular viruses and viroids from rat gut.</title>
        <authorList>
            <person name="Jorgensen T.J."/>
            <person name="Hansen M.A."/>
            <person name="Xu Z."/>
            <person name="Tabak M.A."/>
            <person name="Sorensen S.J."/>
            <person name="Hansen L.H."/>
        </authorList>
    </citation>
    <scope>NUCLEOTIDE SEQUENCE</scope>
    <source>
        <strain evidence="1">RGFK1743</strain>
    </source>
</reference>
<accession>A0A0H5Q8Q9</accession>
<dbReference type="EMBL" id="LN854245">
    <property type="protein sequence ID" value="CRY97790.1"/>
    <property type="molecule type" value="Genomic_DNA"/>
</dbReference>
<organism evidence="1">
    <name type="scientific">uncultured prokaryote</name>
    <dbReference type="NCBI Taxonomy" id="198431"/>
    <lineage>
        <taxon>unclassified sequences</taxon>
        <taxon>environmental samples</taxon>
    </lineage>
</organism>
<reference evidence="1" key="1">
    <citation type="submission" date="2015-06" db="EMBL/GenBank/DDBJ databases">
        <authorList>
            <person name="Joergensen T."/>
        </authorList>
    </citation>
    <scope>NUCLEOTIDE SEQUENCE</scope>
    <source>
        <strain evidence="1">RGFK1743</strain>
    </source>
</reference>
<sequence>MPEHTTANTPKYVTEMIHYQCGVCSMTATVVNTPTSTLAWHDHMMQHARMLNFRSWTWAIEQMDLGPAD</sequence>
<evidence type="ECO:0000313" key="1">
    <source>
        <dbReference type="EMBL" id="CRY97790.1"/>
    </source>
</evidence>
<proteinExistence type="predicted"/>
<dbReference type="AlphaFoldDB" id="A0A0H5Q8Q9"/>